<protein>
    <submittedName>
        <fullName evidence="1">Uncharacterized protein</fullName>
    </submittedName>
</protein>
<dbReference type="EMBL" id="CAICTM010001157">
    <property type="protein sequence ID" value="CAB9521060.1"/>
    <property type="molecule type" value="Genomic_DNA"/>
</dbReference>
<organism evidence="1 2">
    <name type="scientific">Seminavis robusta</name>
    <dbReference type="NCBI Taxonomy" id="568900"/>
    <lineage>
        <taxon>Eukaryota</taxon>
        <taxon>Sar</taxon>
        <taxon>Stramenopiles</taxon>
        <taxon>Ochrophyta</taxon>
        <taxon>Bacillariophyta</taxon>
        <taxon>Bacillariophyceae</taxon>
        <taxon>Bacillariophycidae</taxon>
        <taxon>Naviculales</taxon>
        <taxon>Naviculaceae</taxon>
        <taxon>Seminavis</taxon>
    </lineage>
</organism>
<sequence length="258" mass="27662">MLEPSNSCCDDEDLSHHIAFDDRDLIADKRAARGPPPPLGPFAAETMGLSGSLDLASLSFCSNMDLICISDGTYCSNENTIRNRLIDIALLNRRAAVQLRVQPLADICCSSSNKVSDSVESILKAVECKDPSWAESSFPGSAHVECIDQCCTSPQQGGRTDCDLCTEQSGQQELYASHNSEDLSSLSSISTCTCSSNGTIPSWSFVQLGESLCASEVAAAEDHGSEPSYCDSTIPSWSFVLLGDLLDQQGWDQTDLEA</sequence>
<evidence type="ECO:0000313" key="1">
    <source>
        <dbReference type="EMBL" id="CAB9521060.1"/>
    </source>
</evidence>
<proteinExistence type="predicted"/>
<name>A0A9N8EM55_9STRA</name>
<comment type="caution">
    <text evidence="1">The sequence shown here is derived from an EMBL/GenBank/DDBJ whole genome shotgun (WGS) entry which is preliminary data.</text>
</comment>
<gene>
    <name evidence="1" type="ORF">SEMRO_1159_G247640.1</name>
</gene>
<keyword evidence="2" id="KW-1185">Reference proteome</keyword>
<evidence type="ECO:0000313" key="2">
    <source>
        <dbReference type="Proteomes" id="UP001153069"/>
    </source>
</evidence>
<dbReference type="AlphaFoldDB" id="A0A9N8EM55"/>
<dbReference type="Proteomes" id="UP001153069">
    <property type="component" value="Unassembled WGS sequence"/>
</dbReference>
<reference evidence="1" key="1">
    <citation type="submission" date="2020-06" db="EMBL/GenBank/DDBJ databases">
        <authorList>
            <consortium name="Plant Systems Biology data submission"/>
        </authorList>
    </citation>
    <scope>NUCLEOTIDE SEQUENCE</scope>
    <source>
        <strain evidence="1">D6</strain>
    </source>
</reference>
<accession>A0A9N8EM55</accession>